<dbReference type="FunFam" id="1.10.10.2360:FF:000001">
    <property type="entry name" value="Nuclear pore complex protein Nup98-Nup96"/>
    <property type="match status" value="1"/>
</dbReference>
<feature type="compositionally biased region" description="Low complexity" evidence="10">
    <location>
        <begin position="97"/>
        <end position="117"/>
    </location>
</feature>
<accession>A0A1X2H4E9</accession>
<dbReference type="GO" id="GO:0017056">
    <property type="term" value="F:structural constituent of nuclear pore"/>
    <property type="evidence" value="ECO:0007669"/>
    <property type="project" value="InterPro"/>
</dbReference>
<reference evidence="12 13" key="1">
    <citation type="submission" date="2016-07" db="EMBL/GenBank/DDBJ databases">
        <title>Pervasive Adenine N6-methylation of Active Genes in Fungi.</title>
        <authorList>
            <consortium name="DOE Joint Genome Institute"/>
            <person name="Mondo S.J."/>
            <person name="Dannebaum R.O."/>
            <person name="Kuo R.C."/>
            <person name="Labutti K."/>
            <person name="Haridas S."/>
            <person name="Kuo A."/>
            <person name="Salamov A."/>
            <person name="Ahrendt S.R."/>
            <person name="Lipzen A."/>
            <person name="Sullivan W."/>
            <person name="Andreopoulos W.B."/>
            <person name="Clum A."/>
            <person name="Lindquist E."/>
            <person name="Daum C."/>
            <person name="Ramamoorthy G.K."/>
            <person name="Gryganskyi A."/>
            <person name="Culley D."/>
            <person name="Magnuson J.K."/>
            <person name="James T.Y."/>
            <person name="O'Malley M.A."/>
            <person name="Stajich J.E."/>
            <person name="Spatafora J.W."/>
            <person name="Visel A."/>
            <person name="Grigoriev I.V."/>
        </authorList>
    </citation>
    <scope>NUCLEOTIDE SEQUENCE [LARGE SCALE GENOMIC DNA]</scope>
    <source>
        <strain evidence="12 13">NRRL 2496</strain>
    </source>
</reference>
<feature type="compositionally biased region" description="Low complexity" evidence="10">
    <location>
        <begin position="15"/>
        <end position="36"/>
    </location>
</feature>
<dbReference type="Gene3D" id="1.10.10.2360">
    <property type="match status" value="1"/>
</dbReference>
<dbReference type="AlphaFoldDB" id="A0A1X2H4E9"/>
<keyword evidence="7" id="KW-0811">Translocation</keyword>
<evidence type="ECO:0000256" key="1">
    <source>
        <dbReference type="ARBA" id="ARBA00004567"/>
    </source>
</evidence>
<feature type="compositionally biased region" description="Low complexity" evidence="10">
    <location>
        <begin position="520"/>
        <end position="530"/>
    </location>
</feature>
<gene>
    <name evidence="12" type="ORF">BCR43DRAFT_566483</name>
</gene>
<evidence type="ECO:0000256" key="8">
    <source>
        <dbReference type="ARBA" id="ARBA00023132"/>
    </source>
</evidence>
<feature type="compositionally biased region" description="Low complexity" evidence="10">
    <location>
        <begin position="411"/>
        <end position="429"/>
    </location>
</feature>
<dbReference type="STRING" id="13706.A0A1X2H4E9"/>
<keyword evidence="4" id="KW-0677">Repeat</keyword>
<feature type="compositionally biased region" description="Gly residues" evidence="10">
    <location>
        <begin position="587"/>
        <end position="600"/>
    </location>
</feature>
<evidence type="ECO:0000256" key="9">
    <source>
        <dbReference type="ARBA" id="ARBA00023242"/>
    </source>
</evidence>
<keyword evidence="3" id="KW-0813">Transport</keyword>
<evidence type="ECO:0000256" key="7">
    <source>
        <dbReference type="ARBA" id="ARBA00023010"/>
    </source>
</evidence>
<evidence type="ECO:0000256" key="3">
    <source>
        <dbReference type="ARBA" id="ARBA00022448"/>
    </source>
</evidence>
<dbReference type="OMA" id="GDILWPG"/>
<feature type="region of interest" description="Disordered" evidence="10">
    <location>
        <begin position="1"/>
        <end position="117"/>
    </location>
</feature>
<feature type="compositionally biased region" description="Polar residues" evidence="10">
    <location>
        <begin position="392"/>
        <end position="405"/>
    </location>
</feature>
<feature type="region of interest" description="Disordered" evidence="10">
    <location>
        <begin position="285"/>
        <end position="353"/>
    </location>
</feature>
<organism evidence="12 13">
    <name type="scientific">Syncephalastrum racemosum</name>
    <name type="common">Filamentous fungus</name>
    <dbReference type="NCBI Taxonomy" id="13706"/>
    <lineage>
        <taxon>Eukaryota</taxon>
        <taxon>Fungi</taxon>
        <taxon>Fungi incertae sedis</taxon>
        <taxon>Mucoromycota</taxon>
        <taxon>Mucoromycotina</taxon>
        <taxon>Mucoromycetes</taxon>
        <taxon>Mucorales</taxon>
        <taxon>Syncephalastraceae</taxon>
        <taxon>Syncephalastrum</taxon>
    </lineage>
</organism>
<dbReference type="PANTHER" id="PTHR23198:SF6">
    <property type="entry name" value="NUCLEAR PORE COMPLEX PROTEIN NUP98-NUP96"/>
    <property type="match status" value="1"/>
</dbReference>
<sequence>MFGKSAFGSGGGFGQQPQQSSVFGQQQQPQQQQSAFGGFGSGNTGSAFGGGATGTSAFGQPAQQQPSAFGGTSAGAFGSGTTGSAFGQARPGGFGSGTSAFGGQSQPSTSFGGTGTSAFGSTDLTMAGFSAPATSTPFGASTAQPAAGGLFGQSRPSAFGGATSAAPTAFGAAATPSAFGGAAQTPSAFGGGLGGAAGGAFGQTTANQGTAAVDFQPTHDRDVSTGVNNFFQTITAMPQYKNYSLEELRMQDYAQGRKSGGGAAAPGMGGGFGTAATGGAFGSTAGTSAFGQPQQSTGAFGQPATGTSAFGQPQQSTGAFGQPATGSAFGQPASSGTSAFGQPSTGGAFGQPSTTSAFGGAAGTGAFGSAASKPLFGGGAQTGGAFGQPQQSTGAFGQPATTGSAFGQPAQQQSTGFGSFGQKPAGTTPAFGAGAGTGAFGSAAGGTGAFGGAATSKPATSFSFSTPASGAGTTGTPGFGSGGGFGGFGTSTSTAGGGFGAQQPQTGGLFGANKPATSQPAFGGAAQQPATGGGFGGFGTGAQTGGGLNFGGSSGGLFGNKPATSTATTGGGFGSMTGGAFGGFGGSTGGFGGQQQGAGTGTFSLPAQGGLTSFGTSGLQPGQQQPLIASVDKSPYGTNPLFDPSKQTATGGYKTGPSAVSLEGAQKKPSSPLYPYSPRVVSRIKLRGFSFNASGRQPTKKLSSLEGIDDDAVLGAGAFTPRPSNKKLVFDKDVSTADVGSLIGKNEKPRVLFDPKLELISSRTDKHDTAPSTANGSPEPAEASGSAPPKAYAQVSAQEGYYCSPTLETLLTMSKEELSHVERFMVGRHGFGEIRFEGPVDLSNVELHDILGKIAVIQERSVVCYPDNDKKPPVGQGLNNRAICKLENCFATDKDTRQPVKDPNHPRAQMFSQKLKNRPGVKFIDYDSETGTWTFQVEHF</sequence>
<dbReference type="SUPFAM" id="SSF82215">
    <property type="entry name" value="C-terminal autoproteolytic domain of nucleoporin nup98"/>
    <property type="match status" value="1"/>
</dbReference>
<keyword evidence="13" id="KW-1185">Reference proteome</keyword>
<dbReference type="PROSITE" id="PS51434">
    <property type="entry name" value="NUP_C"/>
    <property type="match status" value="1"/>
</dbReference>
<evidence type="ECO:0000256" key="4">
    <source>
        <dbReference type="ARBA" id="ARBA00022737"/>
    </source>
</evidence>
<dbReference type="OrthoDB" id="3797628at2759"/>
<feature type="region of interest" description="Disordered" evidence="10">
    <location>
        <begin position="587"/>
        <end position="606"/>
    </location>
</feature>
<dbReference type="GO" id="GO:0034398">
    <property type="term" value="P:telomere tethering at nuclear periphery"/>
    <property type="evidence" value="ECO:0007669"/>
    <property type="project" value="TreeGrafter"/>
</dbReference>
<feature type="region of interest" description="Disordered" evidence="10">
    <location>
        <begin position="466"/>
        <end position="539"/>
    </location>
</feature>
<evidence type="ECO:0000313" key="12">
    <source>
        <dbReference type="EMBL" id="ORY92258.1"/>
    </source>
</evidence>
<evidence type="ECO:0000256" key="5">
    <source>
        <dbReference type="ARBA" id="ARBA00022816"/>
    </source>
</evidence>
<feature type="region of interest" description="Disordered" evidence="10">
    <location>
        <begin position="762"/>
        <end position="790"/>
    </location>
</feature>
<keyword evidence="5" id="KW-0509">mRNA transport</keyword>
<dbReference type="GO" id="GO:0044614">
    <property type="term" value="C:nuclear pore cytoplasmic filaments"/>
    <property type="evidence" value="ECO:0007669"/>
    <property type="project" value="TreeGrafter"/>
</dbReference>
<proteinExistence type="inferred from homology"/>
<feature type="compositionally biased region" description="Gly residues" evidence="10">
    <location>
        <begin position="472"/>
        <end position="500"/>
    </location>
</feature>
<evidence type="ECO:0000256" key="2">
    <source>
        <dbReference type="ARBA" id="ARBA00008926"/>
    </source>
</evidence>
<keyword evidence="8" id="KW-0906">Nuclear pore complex</keyword>
<feature type="region of interest" description="Disordered" evidence="10">
    <location>
        <begin position="643"/>
        <end position="672"/>
    </location>
</feature>
<dbReference type="InParanoid" id="A0A1X2H4E9"/>
<dbReference type="Pfam" id="PF04096">
    <property type="entry name" value="Nucleoporin2"/>
    <property type="match status" value="1"/>
</dbReference>
<dbReference type="FunFam" id="3.30.1610.10:FF:000003">
    <property type="entry name" value="Nucleoporin SONB, putative"/>
    <property type="match status" value="1"/>
</dbReference>
<feature type="compositionally biased region" description="Polar residues" evidence="10">
    <location>
        <begin position="332"/>
        <end position="345"/>
    </location>
</feature>
<dbReference type="EMBL" id="MCGN01000010">
    <property type="protein sequence ID" value="ORY92258.1"/>
    <property type="molecule type" value="Genomic_DNA"/>
</dbReference>
<feature type="domain" description="Peptidase S59" evidence="11">
    <location>
        <begin position="798"/>
        <end position="940"/>
    </location>
</feature>
<feature type="region of interest" description="Disordered" evidence="10">
    <location>
        <begin position="380"/>
        <end position="429"/>
    </location>
</feature>
<dbReference type="GO" id="GO:0051028">
    <property type="term" value="P:mRNA transport"/>
    <property type="evidence" value="ECO:0007669"/>
    <property type="project" value="UniProtKB-KW"/>
</dbReference>
<protein>
    <submittedName>
        <fullName evidence="12">Nucleoporin autopeptidase-domain-containing protein</fullName>
    </submittedName>
</protein>
<dbReference type="PANTHER" id="PTHR23198">
    <property type="entry name" value="NUCLEOPORIN"/>
    <property type="match status" value="1"/>
</dbReference>
<feature type="compositionally biased region" description="Gly residues" evidence="10">
    <location>
        <begin position="37"/>
        <end position="53"/>
    </location>
</feature>
<feature type="compositionally biased region" description="Low complexity" evidence="10">
    <location>
        <begin position="67"/>
        <end position="76"/>
    </location>
</feature>
<evidence type="ECO:0000259" key="11">
    <source>
        <dbReference type="PROSITE" id="PS51434"/>
    </source>
</evidence>
<dbReference type="Pfam" id="PF21240">
    <property type="entry name" value="Nup98_GLEBS"/>
    <property type="match status" value="1"/>
</dbReference>
<keyword evidence="9" id="KW-0539">Nucleus</keyword>
<dbReference type="Gene3D" id="3.30.1610.10">
    <property type="entry name" value="Peptidase S59, nucleoporin"/>
    <property type="match status" value="1"/>
</dbReference>
<dbReference type="InterPro" id="IPR037665">
    <property type="entry name" value="Nucleoporin_S59-like"/>
</dbReference>
<name>A0A1X2H4E9_SYNRA</name>
<comment type="caution">
    <text evidence="12">The sequence shown here is derived from an EMBL/GenBank/DDBJ whole genome shotgun (WGS) entry which is preliminary data.</text>
</comment>
<dbReference type="GO" id="GO:0008139">
    <property type="term" value="F:nuclear localization sequence binding"/>
    <property type="evidence" value="ECO:0007669"/>
    <property type="project" value="TreeGrafter"/>
</dbReference>
<dbReference type="InterPro" id="IPR007230">
    <property type="entry name" value="Nup98_auto-Pept-S59_dom"/>
</dbReference>
<dbReference type="GO" id="GO:0003723">
    <property type="term" value="F:RNA binding"/>
    <property type="evidence" value="ECO:0007669"/>
    <property type="project" value="TreeGrafter"/>
</dbReference>
<comment type="subcellular location">
    <subcellularLocation>
        <location evidence="1">Nucleus</location>
        <location evidence="1">Nuclear pore complex</location>
    </subcellularLocation>
</comment>
<dbReference type="GO" id="GO:0006606">
    <property type="term" value="P:protein import into nucleus"/>
    <property type="evidence" value="ECO:0007669"/>
    <property type="project" value="TreeGrafter"/>
</dbReference>
<dbReference type="InterPro" id="IPR036903">
    <property type="entry name" value="Nup98_auto-Pept-S59_dom_sf"/>
</dbReference>
<comment type="similarity">
    <text evidence="2">Belongs to the nucleoporin GLFG family.</text>
</comment>
<dbReference type="Proteomes" id="UP000242180">
    <property type="component" value="Unassembled WGS sequence"/>
</dbReference>
<evidence type="ECO:0000313" key="13">
    <source>
        <dbReference type="Proteomes" id="UP000242180"/>
    </source>
</evidence>
<evidence type="ECO:0000256" key="6">
    <source>
        <dbReference type="ARBA" id="ARBA00022927"/>
    </source>
</evidence>
<keyword evidence="6" id="KW-0653">Protein transport</keyword>
<feature type="compositionally biased region" description="Polar residues" evidence="10">
    <location>
        <begin position="292"/>
        <end position="319"/>
    </location>
</feature>
<dbReference type="GO" id="GO:0006405">
    <property type="term" value="P:RNA export from nucleus"/>
    <property type="evidence" value="ECO:0007669"/>
    <property type="project" value="TreeGrafter"/>
</dbReference>
<feature type="compositionally biased region" description="Low complexity" evidence="10">
    <location>
        <begin position="776"/>
        <end position="789"/>
    </location>
</feature>
<evidence type="ECO:0000256" key="10">
    <source>
        <dbReference type="SAM" id="MobiDB-lite"/>
    </source>
</evidence>
<dbReference type="GO" id="GO:0000973">
    <property type="term" value="P:post-transcriptional tethering of RNA polymerase II gene DNA at nuclear periphery"/>
    <property type="evidence" value="ECO:0007669"/>
    <property type="project" value="TreeGrafter"/>
</dbReference>